<dbReference type="InterPro" id="IPR000462">
    <property type="entry name" value="CDP-OH_P_trans"/>
</dbReference>
<sequence length="194" mass="21551">MPFNLPIALTWLRIAMIPLIVGLFYIPADWISVPVRDMVGAAAFVIAALTDWFDGWLARRWNQTSSFGAFLDPVADKLMVCAALLILLDLNRVDSFIALVIIGREITISALREWMAKIGASGSVAVHRLGKFKTAAQMIAIPCLLYWQPFQGVSVQLVGQVLIVVAAVLTVWSMCYYLRRAWPEIRDKGGRSLS</sequence>
<dbReference type="EC" id="2.7.8.5" evidence="4 15"/>
<dbReference type="InterPro" id="IPR050324">
    <property type="entry name" value="CDP-alcohol_PTase-I"/>
</dbReference>
<comment type="catalytic activity">
    <reaction evidence="14">
        <text>a CDP-1,2-diacyl-sn-glycerol + sn-glycerol 3-phosphate = a 1,2-diacyl-sn-glycero-3-phospho-(1'-sn-glycero-3'-phosphate) + CMP + H(+)</text>
        <dbReference type="Rhea" id="RHEA:12593"/>
        <dbReference type="ChEBI" id="CHEBI:15378"/>
        <dbReference type="ChEBI" id="CHEBI:57597"/>
        <dbReference type="ChEBI" id="CHEBI:58332"/>
        <dbReference type="ChEBI" id="CHEBI:60110"/>
        <dbReference type="ChEBI" id="CHEBI:60377"/>
        <dbReference type="EC" id="2.7.8.5"/>
    </reaction>
</comment>
<organism evidence="18 19">
    <name type="scientific">Pollutimonas subterranea</name>
    <dbReference type="NCBI Taxonomy" id="2045210"/>
    <lineage>
        <taxon>Bacteria</taxon>
        <taxon>Pseudomonadati</taxon>
        <taxon>Pseudomonadota</taxon>
        <taxon>Betaproteobacteria</taxon>
        <taxon>Burkholderiales</taxon>
        <taxon>Alcaligenaceae</taxon>
        <taxon>Pollutimonas</taxon>
    </lineage>
</organism>
<dbReference type="AlphaFoldDB" id="A0A2N4U2G3"/>
<dbReference type="PROSITE" id="PS00379">
    <property type="entry name" value="CDP_ALCOHOL_P_TRANSF"/>
    <property type="match status" value="1"/>
</dbReference>
<gene>
    <name evidence="18" type="primary">pgsA</name>
    <name evidence="18" type="ORF">CR159_14360</name>
</gene>
<dbReference type="InterPro" id="IPR043130">
    <property type="entry name" value="CDP-OH_PTrfase_TM_dom"/>
</dbReference>
<protein>
    <recommendedName>
        <fullName evidence="5 15">CDP-diacylglycerol--glycerol-3-phosphate 3-phosphatidyltransferase</fullName>
        <ecNumber evidence="4 15">2.7.8.5</ecNumber>
    </recommendedName>
</protein>
<evidence type="ECO:0000256" key="7">
    <source>
        <dbReference type="ARBA" id="ARBA00022679"/>
    </source>
</evidence>
<keyword evidence="10" id="KW-0443">Lipid metabolism</keyword>
<keyword evidence="6" id="KW-0444">Lipid biosynthesis</keyword>
<dbReference type="InterPro" id="IPR048254">
    <property type="entry name" value="CDP_ALCOHOL_P_TRANSF_CS"/>
</dbReference>
<comment type="pathway">
    <text evidence="2">Phospholipid metabolism; phosphatidylglycerol biosynthesis; phosphatidylglycerol from CDP-diacylglycerol: step 1/2.</text>
</comment>
<proteinExistence type="inferred from homology"/>
<name>A0A2N4U2G3_9BURK</name>
<dbReference type="Proteomes" id="UP000234190">
    <property type="component" value="Unassembled WGS sequence"/>
</dbReference>
<evidence type="ECO:0000256" key="3">
    <source>
        <dbReference type="ARBA" id="ARBA00010441"/>
    </source>
</evidence>
<dbReference type="OrthoDB" id="9796672at2"/>
<dbReference type="PANTHER" id="PTHR14269">
    <property type="entry name" value="CDP-DIACYLGLYCEROL--GLYCEROL-3-PHOSPHATE 3-PHOSPHATIDYLTRANSFERASE-RELATED"/>
    <property type="match status" value="1"/>
</dbReference>
<evidence type="ECO:0000313" key="18">
    <source>
        <dbReference type="EMBL" id="PLC49197.1"/>
    </source>
</evidence>
<evidence type="ECO:0000256" key="2">
    <source>
        <dbReference type="ARBA" id="ARBA00005042"/>
    </source>
</evidence>
<keyword evidence="9 17" id="KW-1133">Transmembrane helix</keyword>
<comment type="similarity">
    <text evidence="3 16">Belongs to the CDP-alcohol phosphatidyltransferase class-I family.</text>
</comment>
<evidence type="ECO:0000256" key="15">
    <source>
        <dbReference type="NCBIfam" id="TIGR00560"/>
    </source>
</evidence>
<evidence type="ECO:0000256" key="9">
    <source>
        <dbReference type="ARBA" id="ARBA00022989"/>
    </source>
</evidence>
<dbReference type="PANTHER" id="PTHR14269:SF62">
    <property type="entry name" value="CDP-DIACYLGLYCEROL--GLYCEROL-3-PHOSPHATE 3-PHOSPHATIDYLTRANSFERASE 1, CHLOROPLASTIC"/>
    <property type="match status" value="1"/>
</dbReference>
<evidence type="ECO:0000256" key="5">
    <source>
        <dbReference type="ARBA" id="ARBA00014944"/>
    </source>
</evidence>
<reference evidence="18 19" key="1">
    <citation type="submission" date="2017-10" db="EMBL/GenBank/DDBJ databases">
        <title>Two draft genome sequences of Pusillimonas sp. strains isolated from a nitrate- and radionuclide-contaminated groundwater in Russia.</title>
        <authorList>
            <person name="Grouzdev D.S."/>
            <person name="Tourova T.P."/>
            <person name="Goeva M.A."/>
            <person name="Babich T.L."/>
            <person name="Sokolova D.S."/>
            <person name="Abdullin R."/>
            <person name="Poltaraus A.B."/>
            <person name="Toshchakov S.V."/>
            <person name="Nazina T.N."/>
        </authorList>
    </citation>
    <scope>NUCLEOTIDE SEQUENCE [LARGE SCALE GENOMIC DNA]</scope>
    <source>
        <strain evidence="18 19">JR1/69-3-13</strain>
    </source>
</reference>
<keyword evidence="13" id="KW-1208">Phospholipid metabolism</keyword>
<dbReference type="NCBIfam" id="TIGR00560">
    <property type="entry name" value="pgsA"/>
    <property type="match status" value="1"/>
</dbReference>
<feature type="transmembrane region" description="Helical" evidence="17">
    <location>
        <begin position="7"/>
        <end position="26"/>
    </location>
</feature>
<dbReference type="Pfam" id="PF01066">
    <property type="entry name" value="CDP-OH_P_transf"/>
    <property type="match status" value="1"/>
</dbReference>
<evidence type="ECO:0000256" key="14">
    <source>
        <dbReference type="ARBA" id="ARBA00048586"/>
    </source>
</evidence>
<evidence type="ECO:0000256" key="10">
    <source>
        <dbReference type="ARBA" id="ARBA00023098"/>
    </source>
</evidence>
<evidence type="ECO:0000256" key="8">
    <source>
        <dbReference type="ARBA" id="ARBA00022692"/>
    </source>
</evidence>
<evidence type="ECO:0000256" key="6">
    <source>
        <dbReference type="ARBA" id="ARBA00022516"/>
    </source>
</evidence>
<dbReference type="EMBL" id="PDNW01000012">
    <property type="protein sequence ID" value="PLC49197.1"/>
    <property type="molecule type" value="Genomic_DNA"/>
</dbReference>
<dbReference type="GO" id="GO:0008444">
    <property type="term" value="F:CDP-diacylglycerol-glycerol-3-phosphate 3-phosphatidyltransferase activity"/>
    <property type="evidence" value="ECO:0007669"/>
    <property type="project" value="UniProtKB-UniRule"/>
</dbReference>
<feature type="transmembrane region" description="Helical" evidence="17">
    <location>
        <begin position="157"/>
        <end position="178"/>
    </location>
</feature>
<keyword evidence="11 17" id="KW-0472">Membrane</keyword>
<evidence type="ECO:0000256" key="16">
    <source>
        <dbReference type="RuleBase" id="RU003750"/>
    </source>
</evidence>
<dbReference type="Gene3D" id="1.20.120.1760">
    <property type="match status" value="1"/>
</dbReference>
<dbReference type="InterPro" id="IPR004570">
    <property type="entry name" value="Phosphatidylglycerol_P_synth"/>
</dbReference>
<evidence type="ECO:0000313" key="19">
    <source>
        <dbReference type="Proteomes" id="UP000234190"/>
    </source>
</evidence>
<comment type="subcellular location">
    <subcellularLocation>
        <location evidence="1">Membrane</location>
        <topology evidence="1">Multi-pass membrane protein</topology>
    </subcellularLocation>
</comment>
<keyword evidence="8 17" id="KW-0812">Transmembrane</keyword>
<dbReference type="GO" id="GO:0046474">
    <property type="term" value="P:glycerophospholipid biosynthetic process"/>
    <property type="evidence" value="ECO:0007669"/>
    <property type="project" value="TreeGrafter"/>
</dbReference>
<dbReference type="PIRSF" id="PIRSF000847">
    <property type="entry name" value="Phos_ph_gly_syn"/>
    <property type="match status" value="1"/>
</dbReference>
<keyword evidence="7 16" id="KW-0808">Transferase</keyword>
<evidence type="ECO:0000256" key="17">
    <source>
        <dbReference type="SAM" id="Phobius"/>
    </source>
</evidence>
<dbReference type="RefSeq" id="WP_102074651.1">
    <property type="nucleotide sequence ID" value="NZ_PDNW01000012.1"/>
</dbReference>
<keyword evidence="12" id="KW-0594">Phospholipid biosynthesis</keyword>
<keyword evidence="19" id="KW-1185">Reference proteome</keyword>
<accession>A0A2N4U2G3</accession>
<evidence type="ECO:0000256" key="1">
    <source>
        <dbReference type="ARBA" id="ARBA00004141"/>
    </source>
</evidence>
<dbReference type="GO" id="GO:0016020">
    <property type="term" value="C:membrane"/>
    <property type="evidence" value="ECO:0007669"/>
    <property type="project" value="UniProtKB-SubCell"/>
</dbReference>
<evidence type="ECO:0000256" key="12">
    <source>
        <dbReference type="ARBA" id="ARBA00023209"/>
    </source>
</evidence>
<evidence type="ECO:0000256" key="4">
    <source>
        <dbReference type="ARBA" id="ARBA00013170"/>
    </source>
</evidence>
<evidence type="ECO:0000256" key="13">
    <source>
        <dbReference type="ARBA" id="ARBA00023264"/>
    </source>
</evidence>
<evidence type="ECO:0000256" key="11">
    <source>
        <dbReference type="ARBA" id="ARBA00023136"/>
    </source>
</evidence>
<comment type="caution">
    <text evidence="18">The sequence shown here is derived from an EMBL/GenBank/DDBJ whole genome shotgun (WGS) entry which is preliminary data.</text>
</comment>